<organism evidence="3 4">
    <name type="scientific">Candidatus Nealsonbacteria bacterium CG10_big_fil_rev_8_21_14_0_10_36_23</name>
    <dbReference type="NCBI Taxonomy" id="1974709"/>
    <lineage>
        <taxon>Bacteria</taxon>
        <taxon>Candidatus Nealsoniibacteriota</taxon>
    </lineage>
</organism>
<proteinExistence type="predicted"/>
<dbReference type="CDD" id="cd03801">
    <property type="entry name" value="GT4_PimA-like"/>
    <property type="match status" value="1"/>
</dbReference>
<name>A0A2H0TML7_9BACT</name>
<dbReference type="SUPFAM" id="SSF53756">
    <property type="entry name" value="UDP-Glycosyltransferase/glycogen phosphorylase"/>
    <property type="match status" value="1"/>
</dbReference>
<dbReference type="PANTHER" id="PTHR12526">
    <property type="entry name" value="GLYCOSYLTRANSFERASE"/>
    <property type="match status" value="1"/>
</dbReference>
<feature type="transmembrane region" description="Helical" evidence="1">
    <location>
        <begin position="86"/>
        <end position="106"/>
    </location>
</feature>
<evidence type="ECO:0000313" key="4">
    <source>
        <dbReference type="Proteomes" id="UP000228508"/>
    </source>
</evidence>
<dbReference type="PANTHER" id="PTHR12526:SF637">
    <property type="entry name" value="GLYCOSYLTRANSFERASE EPSF-RELATED"/>
    <property type="match status" value="1"/>
</dbReference>
<dbReference type="Proteomes" id="UP000228508">
    <property type="component" value="Unassembled WGS sequence"/>
</dbReference>
<sequence length="408" mass="47159">MNILLVTTIYEEGGGTKNLIDDMGKKFKDLGHKVDIISVYPRYEKGILFQGPLENITYLNNTVNINILNTIDYFVKLVEQKKPNRLYFFLGHGILLLVVAALRNLYKSRSILFYLDPWFTIPELKEELEKFSSNYKMLRDKVARENVTIFFWEKVRPFELLAGRDSSNAGFYKSVHNILLCTHDMIKYFTEKLKVPRKKIKFLPLYTRSLTINEEKSILQTVNNCEKKNGFQKIIFIGRVSSSWKGFWILLEVLKELKDIELNIYTVSPSEVELAQKLLETYKINYKERVKFFLGKKDKEVFEAMQSSDILILPSLAEGFSFVMVECMGVGGIVVAGPKYGGPLEVIDNGKNGFLFKVGSSRSLISTIKHIRKLNKIELMKIKANAKETAIKYSFDLFWQKLSKGEHF</sequence>
<evidence type="ECO:0000259" key="2">
    <source>
        <dbReference type="Pfam" id="PF00534"/>
    </source>
</evidence>
<evidence type="ECO:0000313" key="3">
    <source>
        <dbReference type="EMBL" id="PIR72806.1"/>
    </source>
</evidence>
<keyword evidence="1" id="KW-1133">Transmembrane helix</keyword>
<dbReference type="Pfam" id="PF00534">
    <property type="entry name" value="Glycos_transf_1"/>
    <property type="match status" value="1"/>
</dbReference>
<dbReference type="AlphaFoldDB" id="A0A2H0TML7"/>
<accession>A0A2H0TML7</accession>
<dbReference type="Gene3D" id="3.40.50.2000">
    <property type="entry name" value="Glycogen Phosphorylase B"/>
    <property type="match status" value="1"/>
</dbReference>
<gene>
    <name evidence="3" type="ORF">COV26_01970</name>
</gene>
<feature type="domain" description="Glycosyl transferase family 1" evidence="2">
    <location>
        <begin position="227"/>
        <end position="388"/>
    </location>
</feature>
<keyword evidence="1" id="KW-0472">Membrane</keyword>
<dbReference type="EMBL" id="PFCH01000034">
    <property type="protein sequence ID" value="PIR72806.1"/>
    <property type="molecule type" value="Genomic_DNA"/>
</dbReference>
<reference evidence="4" key="1">
    <citation type="submission" date="2017-09" db="EMBL/GenBank/DDBJ databases">
        <title>Depth-based differentiation of microbial function through sediment-hosted aquifers and enrichment of novel symbionts in the deep terrestrial subsurface.</title>
        <authorList>
            <person name="Probst A.J."/>
            <person name="Ladd B."/>
            <person name="Jarett J.K."/>
            <person name="Geller-Mcgrath D.E."/>
            <person name="Sieber C.M.K."/>
            <person name="Emerson J.B."/>
            <person name="Anantharaman K."/>
            <person name="Thomas B.C."/>
            <person name="Malmstrom R."/>
            <person name="Stieglmeier M."/>
            <person name="Klingl A."/>
            <person name="Woyke T."/>
            <person name="Ryan C.M."/>
            <person name="Banfield J.F."/>
        </authorList>
    </citation>
    <scope>NUCLEOTIDE SEQUENCE [LARGE SCALE GENOMIC DNA]</scope>
</reference>
<dbReference type="GO" id="GO:0016757">
    <property type="term" value="F:glycosyltransferase activity"/>
    <property type="evidence" value="ECO:0007669"/>
    <property type="project" value="InterPro"/>
</dbReference>
<dbReference type="InterPro" id="IPR001296">
    <property type="entry name" value="Glyco_trans_1"/>
</dbReference>
<protein>
    <recommendedName>
        <fullName evidence="2">Glycosyl transferase family 1 domain-containing protein</fullName>
    </recommendedName>
</protein>
<keyword evidence="1" id="KW-0812">Transmembrane</keyword>
<evidence type="ECO:0000256" key="1">
    <source>
        <dbReference type="SAM" id="Phobius"/>
    </source>
</evidence>
<comment type="caution">
    <text evidence="3">The sequence shown here is derived from an EMBL/GenBank/DDBJ whole genome shotgun (WGS) entry which is preliminary data.</text>
</comment>